<keyword evidence="4" id="KW-1185">Reference proteome</keyword>
<organism evidence="3 4">
    <name type="scientific">Rhodanobacter soli</name>
    <dbReference type="NCBI Taxonomy" id="590609"/>
    <lineage>
        <taxon>Bacteria</taxon>
        <taxon>Pseudomonadati</taxon>
        <taxon>Pseudomonadota</taxon>
        <taxon>Gammaproteobacteria</taxon>
        <taxon>Lysobacterales</taxon>
        <taxon>Rhodanobacteraceae</taxon>
        <taxon>Rhodanobacter</taxon>
    </lineage>
</organism>
<evidence type="ECO:0000313" key="4">
    <source>
        <dbReference type="Proteomes" id="UP001549251"/>
    </source>
</evidence>
<reference evidence="3 4" key="1">
    <citation type="submission" date="2024-06" db="EMBL/GenBank/DDBJ databases">
        <title>Sorghum-associated microbial communities from plants grown in Nebraska, USA.</title>
        <authorList>
            <person name="Schachtman D."/>
        </authorList>
    </citation>
    <scope>NUCLEOTIDE SEQUENCE [LARGE SCALE GENOMIC DNA]</scope>
    <source>
        <strain evidence="3 4">1757</strain>
    </source>
</reference>
<feature type="region of interest" description="Disordered" evidence="1">
    <location>
        <begin position="1"/>
        <end position="28"/>
    </location>
</feature>
<dbReference type="InterPro" id="IPR010982">
    <property type="entry name" value="Lambda_DNA-bd_dom_sf"/>
</dbReference>
<sequence length="234" mass="25098">MSTIASCPELHPPRVDAGPGRANDLRRDDPATLGASLKQLRTMHVVAPCAAEPLPSKERTADPARGLPARIQKLIELHGGAAVIAGRCGFSEGAVRNWRDGRSNISRERCITMAHTLGVSLLWLVAGEGSMQAGTENPAPPDAIPVAPSRPEQCASDPRYTSTLDSRLLATSLRLLQSYIGLIGGSLDPNSRADRLAELYDISSRVGDVTLISRLINFHSTLGEQLRRNRALIA</sequence>
<comment type="caution">
    <text evidence="3">The sequence shown here is derived from an EMBL/GenBank/DDBJ whole genome shotgun (WGS) entry which is preliminary data.</text>
</comment>
<evidence type="ECO:0000259" key="2">
    <source>
        <dbReference type="PROSITE" id="PS50943"/>
    </source>
</evidence>
<dbReference type="InterPro" id="IPR001387">
    <property type="entry name" value="Cro/C1-type_HTH"/>
</dbReference>
<dbReference type="SUPFAM" id="SSF47413">
    <property type="entry name" value="lambda repressor-like DNA-binding domains"/>
    <property type="match status" value="1"/>
</dbReference>
<evidence type="ECO:0000313" key="3">
    <source>
        <dbReference type="EMBL" id="MET4569736.1"/>
    </source>
</evidence>
<accession>A0ABV2PXH6</accession>
<dbReference type="Proteomes" id="UP001549251">
    <property type="component" value="Unassembled WGS sequence"/>
</dbReference>
<gene>
    <name evidence="3" type="ORF">ABIE04_002063</name>
</gene>
<protein>
    <submittedName>
        <fullName evidence="3">Transcriptional regulator with XRE-family HTH domain</fullName>
    </submittedName>
</protein>
<name>A0ABV2PXH6_9GAMM</name>
<dbReference type="CDD" id="cd00093">
    <property type="entry name" value="HTH_XRE"/>
    <property type="match status" value="1"/>
</dbReference>
<dbReference type="Gene3D" id="1.10.260.40">
    <property type="entry name" value="lambda repressor-like DNA-binding domains"/>
    <property type="match status" value="1"/>
</dbReference>
<proteinExistence type="predicted"/>
<feature type="domain" description="HTH cro/C1-type" evidence="2">
    <location>
        <begin position="85"/>
        <end position="124"/>
    </location>
</feature>
<dbReference type="EMBL" id="JBEPSD010000001">
    <property type="protein sequence ID" value="MET4569736.1"/>
    <property type="molecule type" value="Genomic_DNA"/>
</dbReference>
<dbReference type="PROSITE" id="PS50943">
    <property type="entry name" value="HTH_CROC1"/>
    <property type="match status" value="1"/>
</dbReference>
<evidence type="ECO:0000256" key="1">
    <source>
        <dbReference type="SAM" id="MobiDB-lite"/>
    </source>
</evidence>